<evidence type="ECO:0000313" key="2">
    <source>
        <dbReference type="EMBL" id="SMC63044.1"/>
    </source>
</evidence>
<sequence length="295" mass="33659">MVTLTKFKHTNTQYKMKIKHLFFAVLLMAGSLSTFAQNYTVGSFNVRYDNDGDVGNRWEQRAPVSANLIRFHQFDVFGIQEGLKNQVDDLNRLLPEFENYGVGRNDGRISGEHSSVFYRKDKFKLLNKGDFWLSETPEKPGLGWDATCCNRICSWVQLQDVKTGKKFYFFNAHFDHQGKIARLESGKLIAKKIREIAGKTPAVFTGDLNGGQKSDCYLTLANSGLLTDTYTQVKYPYANNSSFNAWGKDVKGYEIIDHVFVTKGFEAKRWGILTDTYHGKFVSDHFPILVDVELK</sequence>
<dbReference type="GO" id="GO:0000175">
    <property type="term" value="F:3'-5'-RNA exonuclease activity"/>
    <property type="evidence" value="ECO:0007669"/>
    <property type="project" value="TreeGrafter"/>
</dbReference>
<keyword evidence="3" id="KW-1185">Reference proteome</keyword>
<keyword evidence="2" id="KW-0269">Exonuclease</keyword>
<proteinExistence type="predicted"/>
<accession>A0A1W2AR25</accession>
<dbReference type="Gene3D" id="3.60.10.10">
    <property type="entry name" value="Endonuclease/exonuclease/phosphatase"/>
    <property type="match status" value="1"/>
</dbReference>
<evidence type="ECO:0000313" key="3">
    <source>
        <dbReference type="Proteomes" id="UP000192678"/>
    </source>
</evidence>
<dbReference type="PANTHER" id="PTHR12121">
    <property type="entry name" value="CARBON CATABOLITE REPRESSOR PROTEIN 4"/>
    <property type="match status" value="1"/>
</dbReference>
<evidence type="ECO:0000256" key="1">
    <source>
        <dbReference type="SAM" id="SignalP"/>
    </source>
</evidence>
<dbReference type="EMBL" id="FWYB01000001">
    <property type="protein sequence ID" value="SMC63044.1"/>
    <property type="molecule type" value="Genomic_DNA"/>
</dbReference>
<dbReference type="Proteomes" id="UP000192678">
    <property type="component" value="Unassembled WGS sequence"/>
</dbReference>
<dbReference type="CDD" id="cd09083">
    <property type="entry name" value="EEP-1"/>
    <property type="match status" value="1"/>
</dbReference>
<protein>
    <submittedName>
        <fullName evidence="2">Metal-dependent hydrolase, endonuclease/exonuclease/phosphatase family</fullName>
    </submittedName>
</protein>
<feature type="signal peptide" evidence="1">
    <location>
        <begin position="1"/>
        <end position="36"/>
    </location>
</feature>
<keyword evidence="2" id="KW-0540">Nuclease</keyword>
<dbReference type="InterPro" id="IPR050410">
    <property type="entry name" value="CCR4/nocturin_mRNA_transcr"/>
</dbReference>
<feature type="chain" id="PRO_5012348240" evidence="1">
    <location>
        <begin position="37"/>
        <end position="295"/>
    </location>
</feature>
<organism evidence="2 3">
    <name type="scientific">Pedobacter nyackensis</name>
    <dbReference type="NCBI Taxonomy" id="475255"/>
    <lineage>
        <taxon>Bacteria</taxon>
        <taxon>Pseudomonadati</taxon>
        <taxon>Bacteroidota</taxon>
        <taxon>Sphingobacteriia</taxon>
        <taxon>Sphingobacteriales</taxon>
        <taxon>Sphingobacteriaceae</taxon>
        <taxon>Pedobacter</taxon>
    </lineage>
</organism>
<dbReference type="STRING" id="475255.SAMN04488101_101856"/>
<dbReference type="GO" id="GO:0004519">
    <property type="term" value="F:endonuclease activity"/>
    <property type="evidence" value="ECO:0007669"/>
    <property type="project" value="UniProtKB-KW"/>
</dbReference>
<keyword evidence="2" id="KW-0378">Hydrolase</keyword>
<dbReference type="SUPFAM" id="SSF56219">
    <property type="entry name" value="DNase I-like"/>
    <property type="match status" value="1"/>
</dbReference>
<keyword evidence="2" id="KW-0255">Endonuclease</keyword>
<name>A0A1W2AR25_9SPHI</name>
<reference evidence="2 3" key="1">
    <citation type="submission" date="2017-04" db="EMBL/GenBank/DDBJ databases">
        <authorList>
            <person name="Afonso C.L."/>
            <person name="Miller P.J."/>
            <person name="Scott M.A."/>
            <person name="Spackman E."/>
            <person name="Goraichik I."/>
            <person name="Dimitrov K.M."/>
            <person name="Suarez D.L."/>
            <person name="Swayne D.E."/>
        </authorList>
    </citation>
    <scope>NUCLEOTIDE SEQUENCE [LARGE SCALE GENOMIC DNA]</scope>
    <source>
        <strain evidence="2 3">DSM 19625</strain>
    </source>
</reference>
<dbReference type="PANTHER" id="PTHR12121:SF36">
    <property type="entry name" value="ENDONUCLEASE_EXONUCLEASE_PHOSPHATASE DOMAIN-CONTAINING PROTEIN"/>
    <property type="match status" value="1"/>
</dbReference>
<dbReference type="InterPro" id="IPR036691">
    <property type="entry name" value="Endo/exonu/phosph_ase_sf"/>
</dbReference>
<dbReference type="AlphaFoldDB" id="A0A1W2AR25"/>
<keyword evidence="1" id="KW-0732">Signal</keyword>
<gene>
    <name evidence="2" type="ORF">SAMN04488101_101856</name>
</gene>